<dbReference type="AlphaFoldDB" id="A0AAP9NKI2"/>
<evidence type="ECO:0000313" key="1">
    <source>
        <dbReference type="EMBL" id="QKS23409.1"/>
    </source>
</evidence>
<sequence length="53" mass="6054">MELWKWVQQALVNIHTIYVLKTACIQLAYSAALSSFESHPDMTCVKSRQKIGD</sequence>
<proteinExistence type="predicted"/>
<keyword evidence="2" id="KW-1185">Reference proteome</keyword>
<protein>
    <submittedName>
        <fullName evidence="1">Uncharacterized protein</fullName>
    </submittedName>
</protein>
<gene>
    <name evidence="1" type="ORF">FX987_01164</name>
</gene>
<accession>A0AAP9NKI2</accession>
<organism evidence="1 2">
    <name type="scientific">Vreelandella titanicae</name>
    <dbReference type="NCBI Taxonomy" id="664683"/>
    <lineage>
        <taxon>Bacteria</taxon>
        <taxon>Pseudomonadati</taxon>
        <taxon>Pseudomonadota</taxon>
        <taxon>Gammaproteobacteria</taxon>
        <taxon>Oceanospirillales</taxon>
        <taxon>Halomonadaceae</taxon>
        <taxon>Vreelandella</taxon>
    </lineage>
</organism>
<reference evidence="1 2" key="1">
    <citation type="submission" date="2019-12" db="EMBL/GenBank/DDBJ databases">
        <title>Genome sequencing and assembly of endphytes of Porphyra tenera.</title>
        <authorList>
            <person name="Park J.M."/>
            <person name="Shin R."/>
            <person name="Jo S.H."/>
        </authorList>
    </citation>
    <scope>NUCLEOTIDE SEQUENCE [LARGE SCALE GENOMIC DNA]</scope>
    <source>
        <strain evidence="1 2">GPM3</strain>
    </source>
</reference>
<dbReference type="Proteomes" id="UP000509761">
    <property type="component" value="Chromosome"/>
</dbReference>
<dbReference type="EMBL" id="CP054580">
    <property type="protein sequence ID" value="QKS23409.1"/>
    <property type="molecule type" value="Genomic_DNA"/>
</dbReference>
<evidence type="ECO:0000313" key="2">
    <source>
        <dbReference type="Proteomes" id="UP000509761"/>
    </source>
</evidence>
<name>A0AAP9NKI2_9GAMM</name>